<evidence type="ECO:0000313" key="1">
    <source>
        <dbReference type="EMBL" id="TQF10304.1"/>
    </source>
</evidence>
<accession>A0A540WPE7</accession>
<proteinExistence type="predicted"/>
<sequence>MTIESPNGISSIPVVIDMGKQRNKKLKALKRGRGALMLEVGEALNEVRDRLGEEAFGKQLVPVVLIYRKQAKKKKRGGLSLPFVPPFMP</sequence>
<dbReference type="Pfam" id="PF19702">
    <property type="entry name" value="DUF6200"/>
    <property type="match status" value="1"/>
</dbReference>
<dbReference type="OrthoDB" id="9862227at2"/>
<dbReference type="InterPro" id="IPR045680">
    <property type="entry name" value="DUF6200"/>
</dbReference>
<dbReference type="AlphaFoldDB" id="A0A540WPE7"/>
<keyword evidence="2" id="KW-1185">Reference proteome</keyword>
<dbReference type="EMBL" id="VIFM01000265">
    <property type="protein sequence ID" value="TQF10304.1"/>
    <property type="molecule type" value="Genomic_DNA"/>
</dbReference>
<name>A0A540WPE7_9BACT</name>
<dbReference type="RefSeq" id="WP_141647916.1">
    <property type="nucleotide sequence ID" value="NZ_VIFM01000265.1"/>
</dbReference>
<comment type="caution">
    <text evidence="1">The sequence shown here is derived from an EMBL/GenBank/DDBJ whole genome shotgun (WGS) entry which is preliminary data.</text>
</comment>
<gene>
    <name evidence="1" type="ORF">FJV41_40205</name>
</gene>
<protein>
    <submittedName>
        <fullName evidence="1">Uncharacterized protein</fullName>
    </submittedName>
</protein>
<organism evidence="1 2">
    <name type="scientific">Myxococcus llanfairpwllgwyngyllgogerychwyrndrobwllllantysiliogogogochensis</name>
    <dbReference type="NCBI Taxonomy" id="2590453"/>
    <lineage>
        <taxon>Bacteria</taxon>
        <taxon>Pseudomonadati</taxon>
        <taxon>Myxococcota</taxon>
        <taxon>Myxococcia</taxon>
        <taxon>Myxococcales</taxon>
        <taxon>Cystobacterineae</taxon>
        <taxon>Myxococcaceae</taxon>
        <taxon>Myxococcus</taxon>
    </lineage>
</organism>
<dbReference type="Proteomes" id="UP000315369">
    <property type="component" value="Unassembled WGS sequence"/>
</dbReference>
<reference evidence="1 2" key="1">
    <citation type="submission" date="2019-06" db="EMBL/GenBank/DDBJ databases">
        <authorList>
            <person name="Livingstone P."/>
            <person name="Whitworth D."/>
        </authorList>
    </citation>
    <scope>NUCLEOTIDE SEQUENCE [LARGE SCALE GENOMIC DNA]</scope>
    <source>
        <strain evidence="1 2">AM401</strain>
    </source>
</reference>
<evidence type="ECO:0000313" key="2">
    <source>
        <dbReference type="Proteomes" id="UP000315369"/>
    </source>
</evidence>